<proteinExistence type="predicted"/>
<evidence type="ECO:0000259" key="1">
    <source>
        <dbReference type="Pfam" id="PF08279"/>
    </source>
</evidence>
<evidence type="ECO:0000313" key="5">
    <source>
        <dbReference type="Proteomes" id="UP000541810"/>
    </source>
</evidence>
<evidence type="ECO:0000259" key="3">
    <source>
        <dbReference type="Pfam" id="PF25583"/>
    </source>
</evidence>
<dbReference type="Gene3D" id="1.10.10.10">
    <property type="entry name" value="Winged helix-like DNA-binding domain superfamily/Winged helix DNA-binding domain"/>
    <property type="match status" value="1"/>
</dbReference>
<keyword evidence="5" id="KW-1185">Reference proteome</keyword>
<dbReference type="RefSeq" id="WP_184676248.1">
    <property type="nucleotide sequence ID" value="NZ_JACHGY010000001.1"/>
</dbReference>
<dbReference type="InterPro" id="IPR013196">
    <property type="entry name" value="HTH_11"/>
</dbReference>
<dbReference type="PANTHER" id="PTHR34580">
    <property type="match status" value="1"/>
</dbReference>
<dbReference type="InterPro" id="IPR026881">
    <property type="entry name" value="WYL_dom"/>
</dbReference>
<comment type="caution">
    <text evidence="4">The sequence shown here is derived from an EMBL/GenBank/DDBJ whole genome shotgun (WGS) entry which is preliminary data.</text>
</comment>
<dbReference type="InterPro" id="IPR051534">
    <property type="entry name" value="CBASS_pafABC_assoc_protein"/>
</dbReference>
<keyword evidence="4" id="KW-0647">Proteasome</keyword>
<dbReference type="PIRSF" id="PIRSF016838">
    <property type="entry name" value="PafC"/>
    <property type="match status" value="1"/>
</dbReference>
<dbReference type="AlphaFoldDB" id="A0A7X0LKC3"/>
<dbReference type="Pfam" id="PF08279">
    <property type="entry name" value="HTH_11"/>
    <property type="match status" value="1"/>
</dbReference>
<feature type="domain" description="Helix-turn-helix type 11" evidence="1">
    <location>
        <begin position="8"/>
        <end position="61"/>
    </location>
</feature>
<dbReference type="SUPFAM" id="SSF46785">
    <property type="entry name" value="Winged helix' DNA-binding domain"/>
    <property type="match status" value="1"/>
</dbReference>
<accession>A0A7X0LKC3</accession>
<dbReference type="InterPro" id="IPR036388">
    <property type="entry name" value="WH-like_DNA-bd_sf"/>
</dbReference>
<dbReference type="InterPro" id="IPR057727">
    <property type="entry name" value="WCX_dom"/>
</dbReference>
<dbReference type="PANTHER" id="PTHR34580:SF1">
    <property type="entry name" value="PROTEIN PAFC"/>
    <property type="match status" value="1"/>
</dbReference>
<dbReference type="GO" id="GO:0000502">
    <property type="term" value="C:proteasome complex"/>
    <property type="evidence" value="ECO:0007669"/>
    <property type="project" value="UniProtKB-KW"/>
</dbReference>
<reference evidence="4 5" key="1">
    <citation type="submission" date="2020-08" db="EMBL/GenBank/DDBJ databases">
        <title>Genomic Encyclopedia of Type Strains, Phase IV (KMG-IV): sequencing the most valuable type-strain genomes for metagenomic binning, comparative biology and taxonomic classification.</title>
        <authorList>
            <person name="Goeker M."/>
        </authorList>
    </citation>
    <scope>NUCLEOTIDE SEQUENCE [LARGE SCALE GENOMIC DNA]</scope>
    <source>
        <strain evidence="4 5">DSM 103725</strain>
    </source>
</reference>
<organism evidence="4 5">
    <name type="scientific">Algisphaera agarilytica</name>
    <dbReference type="NCBI Taxonomy" id="1385975"/>
    <lineage>
        <taxon>Bacteria</taxon>
        <taxon>Pseudomonadati</taxon>
        <taxon>Planctomycetota</taxon>
        <taxon>Phycisphaerae</taxon>
        <taxon>Phycisphaerales</taxon>
        <taxon>Phycisphaeraceae</taxon>
        <taxon>Algisphaera</taxon>
    </lineage>
</organism>
<dbReference type="Pfam" id="PF25583">
    <property type="entry name" value="WCX"/>
    <property type="match status" value="1"/>
</dbReference>
<name>A0A7X0LKC3_9BACT</name>
<feature type="domain" description="WYL" evidence="2">
    <location>
        <begin position="142"/>
        <end position="211"/>
    </location>
</feature>
<gene>
    <name evidence="4" type="ORF">HNQ40_000599</name>
</gene>
<evidence type="ECO:0000259" key="2">
    <source>
        <dbReference type="Pfam" id="PF13280"/>
    </source>
</evidence>
<dbReference type="Proteomes" id="UP000541810">
    <property type="component" value="Unassembled WGS sequence"/>
</dbReference>
<dbReference type="Pfam" id="PF13280">
    <property type="entry name" value="WYL"/>
    <property type="match status" value="1"/>
</dbReference>
<sequence length="321" mass="36741">MGISRVHRLIRLITLLQSRQAKSADELTLDLHVSRRTLFRDLKLLEAAGVPYYHERGKGYRIRQSYFLPPINLTVAETMGLMILAKSAEAERNRPLAPAALSAIYKLIAITPDPIREACSDLLENISVTPIQPVDGHDETRVYHELQRAIDEQLVCDVAYQSPTEDEPLTCKLMPYAMHLANNAWYVLGKTSAHGNEVRVLKLVRFRSVELTRRRFKRPAKFQVSDKLGLAWKLIPEGKEYNIEIEFSAKVATNVTEVRWHSTQQIKTLDDGRCRVSFRVDGLNEIAWWVCGYADQARVIKPAALRKRVREMHERASKLNT</sequence>
<dbReference type="PROSITE" id="PS52050">
    <property type="entry name" value="WYL"/>
    <property type="match status" value="1"/>
</dbReference>
<feature type="domain" description="WCX" evidence="3">
    <location>
        <begin position="240"/>
        <end position="316"/>
    </location>
</feature>
<dbReference type="InterPro" id="IPR036390">
    <property type="entry name" value="WH_DNA-bd_sf"/>
</dbReference>
<protein>
    <submittedName>
        <fullName evidence="4">Proteasome accessory factor B</fullName>
    </submittedName>
</protein>
<evidence type="ECO:0000313" key="4">
    <source>
        <dbReference type="EMBL" id="MBB6428793.1"/>
    </source>
</evidence>
<dbReference type="EMBL" id="JACHGY010000001">
    <property type="protein sequence ID" value="MBB6428793.1"/>
    <property type="molecule type" value="Genomic_DNA"/>
</dbReference>
<dbReference type="InterPro" id="IPR028349">
    <property type="entry name" value="PafC-like"/>
</dbReference>